<organism evidence="2 3">
    <name type="scientific">Streptomyces kunmingensis</name>
    <dbReference type="NCBI Taxonomy" id="68225"/>
    <lineage>
        <taxon>Bacteria</taxon>
        <taxon>Bacillati</taxon>
        <taxon>Actinomycetota</taxon>
        <taxon>Actinomycetes</taxon>
        <taxon>Kitasatosporales</taxon>
        <taxon>Streptomycetaceae</taxon>
        <taxon>Streptomyces</taxon>
    </lineage>
</organism>
<name>A0ABU6CQS8_9ACTN</name>
<evidence type="ECO:0008006" key="4">
    <source>
        <dbReference type="Google" id="ProtNLM"/>
    </source>
</evidence>
<protein>
    <recommendedName>
        <fullName evidence="4">DUF222 domain-containing protein</fullName>
    </recommendedName>
</protein>
<evidence type="ECO:0000313" key="3">
    <source>
        <dbReference type="Proteomes" id="UP001352223"/>
    </source>
</evidence>
<feature type="compositionally biased region" description="Basic and acidic residues" evidence="1">
    <location>
        <begin position="86"/>
        <end position="101"/>
    </location>
</feature>
<sequence>MADEHDKWLDRDAAERLLRGEPLEAVTDEDIRQAGRLLAAFDALTALPVGPQGELPGEDAALKAFREVRAVSAMDDAVERAVIAGDRTRHTEGAGRHRAGEPGEPAPVELGRG</sequence>
<comment type="caution">
    <text evidence="2">The sequence shown here is derived from an EMBL/GenBank/DDBJ whole genome shotgun (WGS) entry which is preliminary data.</text>
</comment>
<dbReference type="Proteomes" id="UP001352223">
    <property type="component" value="Unassembled WGS sequence"/>
</dbReference>
<dbReference type="EMBL" id="JAOZYB010000371">
    <property type="protein sequence ID" value="MEB3966993.1"/>
    <property type="molecule type" value="Genomic_DNA"/>
</dbReference>
<feature type="region of interest" description="Disordered" evidence="1">
    <location>
        <begin position="85"/>
        <end position="113"/>
    </location>
</feature>
<keyword evidence="3" id="KW-1185">Reference proteome</keyword>
<feature type="non-terminal residue" evidence="2">
    <location>
        <position position="113"/>
    </location>
</feature>
<evidence type="ECO:0000313" key="2">
    <source>
        <dbReference type="EMBL" id="MEB3966993.1"/>
    </source>
</evidence>
<accession>A0ABU6CQS8</accession>
<reference evidence="2 3" key="1">
    <citation type="submission" date="2022-10" db="EMBL/GenBank/DDBJ databases">
        <authorList>
            <person name="Xie J."/>
            <person name="Shen N."/>
        </authorList>
    </citation>
    <scope>NUCLEOTIDE SEQUENCE [LARGE SCALE GENOMIC DNA]</scope>
    <source>
        <strain evidence="2 3">DSM 41681</strain>
    </source>
</reference>
<proteinExistence type="predicted"/>
<gene>
    <name evidence="2" type="ORF">OKJ48_43180</name>
</gene>
<evidence type="ECO:0000256" key="1">
    <source>
        <dbReference type="SAM" id="MobiDB-lite"/>
    </source>
</evidence>